<organism evidence="1 2">
    <name type="scientific">Cellulomonas rhizosphaerae</name>
    <dbReference type="NCBI Taxonomy" id="2293719"/>
    <lineage>
        <taxon>Bacteria</taxon>
        <taxon>Bacillati</taxon>
        <taxon>Actinomycetota</taxon>
        <taxon>Actinomycetes</taxon>
        <taxon>Micrococcales</taxon>
        <taxon>Cellulomonadaceae</taxon>
        <taxon>Cellulomonas</taxon>
    </lineage>
</organism>
<dbReference type="InterPro" id="IPR010310">
    <property type="entry name" value="T7SS_ESAT-6-like"/>
</dbReference>
<dbReference type="OrthoDB" id="3268062at2"/>
<dbReference type="Pfam" id="PF06013">
    <property type="entry name" value="WXG100"/>
    <property type="match status" value="1"/>
</dbReference>
<dbReference type="EMBL" id="QWKP01000223">
    <property type="protein sequence ID" value="RHA37110.1"/>
    <property type="molecule type" value="Genomic_DNA"/>
</dbReference>
<dbReference type="Proteomes" id="UP000283374">
    <property type="component" value="Unassembled WGS sequence"/>
</dbReference>
<dbReference type="InterPro" id="IPR036689">
    <property type="entry name" value="ESAT-6-like_sf"/>
</dbReference>
<dbReference type="SUPFAM" id="SSF140453">
    <property type="entry name" value="EsxAB dimer-like"/>
    <property type="match status" value="1"/>
</dbReference>
<keyword evidence="2" id="KW-1185">Reference proteome</keyword>
<name>A0A413RH33_9CELL</name>
<gene>
    <name evidence="1" type="ORF">D1825_17630</name>
</gene>
<comment type="caution">
    <text evidence="1">The sequence shown here is derived from an EMBL/GenBank/DDBJ whole genome shotgun (WGS) entry which is preliminary data.</text>
</comment>
<evidence type="ECO:0000313" key="1">
    <source>
        <dbReference type="EMBL" id="RHA37110.1"/>
    </source>
</evidence>
<accession>A0A413RH33</accession>
<dbReference type="AlphaFoldDB" id="A0A413RH33"/>
<dbReference type="RefSeq" id="WP_118768722.1">
    <property type="nucleotide sequence ID" value="NZ_QWKP01000223.1"/>
</dbReference>
<sequence>MANLNVSYSEMRDAATRLSTGQDDITTKLNELKGFIEGLISSGFVTDQASVTFGESYRKFTHGATELMGGLSSLGDYLRKASDALEDTDKQLASALRG</sequence>
<evidence type="ECO:0000313" key="2">
    <source>
        <dbReference type="Proteomes" id="UP000283374"/>
    </source>
</evidence>
<proteinExistence type="predicted"/>
<reference evidence="1 2" key="1">
    <citation type="submission" date="2018-08" db="EMBL/GenBank/DDBJ databases">
        <title>Cellulomonas rhizosphaerae sp. nov., a novel actinomycete isolated from soil.</title>
        <authorList>
            <person name="Tian Y."/>
        </authorList>
    </citation>
    <scope>NUCLEOTIDE SEQUENCE [LARGE SCALE GENOMIC DNA]</scope>
    <source>
        <strain evidence="1 2">NEAU-TCZ24</strain>
    </source>
</reference>
<dbReference type="Gene3D" id="1.10.287.1060">
    <property type="entry name" value="ESAT-6-like"/>
    <property type="match status" value="1"/>
</dbReference>
<protein>
    <submittedName>
        <fullName evidence="1">WXG100 family type VII secretion target</fullName>
    </submittedName>
</protein>